<organism evidence="1 2">
    <name type="scientific">Acinetobacter terrae</name>
    <dbReference type="NCBI Taxonomy" id="2731247"/>
    <lineage>
        <taxon>Bacteria</taxon>
        <taxon>Pseudomonadati</taxon>
        <taxon>Pseudomonadota</taxon>
        <taxon>Gammaproteobacteria</taxon>
        <taxon>Moraxellales</taxon>
        <taxon>Moraxellaceae</taxon>
        <taxon>Acinetobacter</taxon>
        <taxon>Acinetobacter Taxon 24</taxon>
    </lineage>
</organism>
<sequence>MTLRQNVAISTILSDEVPNAQTDLMAALYGLHFKVKPLILNMALQSSSTSKQLIWVEQSQNMKVDEFVTALNKIIQYFEIDPFCTIRIDNGQAEVCINHQQQQSHYDISTDQIEQYLQERFYSLCIPPAGQAYHVEIDAGYISALEPQTNLGKMARDLRIKSILEKMK</sequence>
<gene>
    <name evidence="1" type="ORF">E0H85_16585</name>
</gene>
<evidence type="ECO:0000313" key="2">
    <source>
        <dbReference type="Proteomes" id="UP000291380"/>
    </source>
</evidence>
<protein>
    <submittedName>
        <fullName evidence="1">Uncharacterized protein</fullName>
    </submittedName>
</protein>
<evidence type="ECO:0000313" key="1">
    <source>
        <dbReference type="EMBL" id="TCB53821.1"/>
    </source>
</evidence>
<reference evidence="1 2" key="1">
    <citation type="submission" date="2019-02" db="EMBL/GenBank/DDBJ databases">
        <title>High diversity of culturable Acinetobacter species in natural soil and water ecosystems.</title>
        <authorList>
            <person name="Radolfova-Krizova L."/>
            <person name="Nemec A."/>
        </authorList>
    </citation>
    <scope>NUCLEOTIDE SEQUENCE [LARGE SCALE GENOMIC DNA]</scope>
    <source>
        <strain evidence="1 2">ANC 4281</strain>
    </source>
</reference>
<accession>A0A4V2LNX7</accession>
<dbReference type="Proteomes" id="UP000291380">
    <property type="component" value="Unassembled WGS sequence"/>
</dbReference>
<dbReference type="OrthoDB" id="9903387at2"/>
<name>A0A4V2LNX7_9GAMM</name>
<dbReference type="AlphaFoldDB" id="A0A4V2LNX7"/>
<comment type="caution">
    <text evidence="1">The sequence shown here is derived from an EMBL/GenBank/DDBJ whole genome shotgun (WGS) entry which is preliminary data.</text>
</comment>
<proteinExistence type="predicted"/>
<dbReference type="EMBL" id="SJOA01000040">
    <property type="protein sequence ID" value="TCB53821.1"/>
    <property type="molecule type" value="Genomic_DNA"/>
</dbReference>